<sequence>MIVKGQKIARIYSNDRGLKDASFLLNEGEIIALAGGNGAGKSTLIRLLTGQEKPTSGQLEWGSEQSVNYMPDDVDFPLTLSAEEIINLLGSLKKVGQAEQETVLKRVGLWEERKQTVRHYSKGMRQRLNLAQALLGPSNFLLLDEPTNGLDPYWVAELKKMVLEQKELGKTVLFSTHLLSFAQELAEEVLLLHQGNIITQGNLEHVLRENDCKNLEELFIMKIQNNL</sequence>
<dbReference type="GO" id="GO:0016887">
    <property type="term" value="F:ATP hydrolysis activity"/>
    <property type="evidence" value="ECO:0007669"/>
    <property type="project" value="InterPro"/>
</dbReference>
<dbReference type="Pfam" id="PF00005">
    <property type="entry name" value="ABC_tran"/>
    <property type="match status" value="1"/>
</dbReference>
<dbReference type="PROSITE" id="PS50893">
    <property type="entry name" value="ABC_TRANSPORTER_2"/>
    <property type="match status" value="1"/>
</dbReference>
<dbReference type="PANTHER" id="PTHR42939:SF1">
    <property type="entry name" value="ABC TRANSPORTER ATP-BINDING PROTEIN ALBC-RELATED"/>
    <property type="match status" value="1"/>
</dbReference>
<reference evidence="5 6" key="1">
    <citation type="submission" date="2018-06" db="EMBL/GenBank/DDBJ databases">
        <title>Genomic Encyclopedia of Type Strains, Phase IV (KMG-IV): sequencing the most valuable type-strain genomes for metagenomic binning, comparative biology and taxonomic classification.</title>
        <authorList>
            <person name="Goeker M."/>
        </authorList>
    </citation>
    <scope>NUCLEOTIDE SEQUENCE [LARGE SCALE GENOMIC DNA]</scope>
    <source>
        <strain evidence="5 6">DSM 5</strain>
    </source>
</reference>
<dbReference type="CDD" id="cd03230">
    <property type="entry name" value="ABC_DR_subfamily_A"/>
    <property type="match status" value="1"/>
</dbReference>
<keyword evidence="6" id="KW-1185">Reference proteome</keyword>
<dbReference type="Proteomes" id="UP000248646">
    <property type="component" value="Unassembled WGS sequence"/>
</dbReference>
<keyword evidence="2" id="KW-0547">Nucleotide-binding</keyword>
<evidence type="ECO:0000313" key="6">
    <source>
        <dbReference type="Proteomes" id="UP000248646"/>
    </source>
</evidence>
<dbReference type="SMART" id="SM00382">
    <property type="entry name" value="AAA"/>
    <property type="match status" value="1"/>
</dbReference>
<dbReference type="RefSeq" id="WP_111439649.1">
    <property type="nucleotide sequence ID" value="NZ_QKZI01000004.1"/>
</dbReference>
<feature type="domain" description="ABC transporter" evidence="4">
    <location>
        <begin position="3"/>
        <end position="219"/>
    </location>
</feature>
<gene>
    <name evidence="5" type="ORF">C7437_1049</name>
</gene>
<proteinExistence type="predicted"/>
<organism evidence="5 6">
    <name type="scientific">Psychrobacillus insolitus</name>
    <dbReference type="NCBI Taxonomy" id="1461"/>
    <lineage>
        <taxon>Bacteria</taxon>
        <taxon>Bacillati</taxon>
        <taxon>Bacillota</taxon>
        <taxon>Bacilli</taxon>
        <taxon>Bacillales</taxon>
        <taxon>Bacillaceae</taxon>
        <taxon>Psychrobacillus</taxon>
    </lineage>
</organism>
<evidence type="ECO:0000256" key="1">
    <source>
        <dbReference type="ARBA" id="ARBA00022448"/>
    </source>
</evidence>
<dbReference type="InterPro" id="IPR003439">
    <property type="entry name" value="ABC_transporter-like_ATP-bd"/>
</dbReference>
<dbReference type="SUPFAM" id="SSF52540">
    <property type="entry name" value="P-loop containing nucleoside triphosphate hydrolases"/>
    <property type="match status" value="1"/>
</dbReference>
<accession>A0A2W7MF13</accession>
<evidence type="ECO:0000259" key="4">
    <source>
        <dbReference type="PROSITE" id="PS50893"/>
    </source>
</evidence>
<dbReference type="AlphaFoldDB" id="A0A2W7MF13"/>
<dbReference type="OrthoDB" id="2353216at2"/>
<dbReference type="InterPro" id="IPR017871">
    <property type="entry name" value="ABC_transporter-like_CS"/>
</dbReference>
<dbReference type="InterPro" id="IPR003593">
    <property type="entry name" value="AAA+_ATPase"/>
</dbReference>
<evidence type="ECO:0000313" key="5">
    <source>
        <dbReference type="EMBL" id="PZX04498.1"/>
    </source>
</evidence>
<evidence type="ECO:0000256" key="3">
    <source>
        <dbReference type="ARBA" id="ARBA00022840"/>
    </source>
</evidence>
<comment type="caution">
    <text evidence="5">The sequence shown here is derived from an EMBL/GenBank/DDBJ whole genome shotgun (WGS) entry which is preliminary data.</text>
</comment>
<evidence type="ECO:0000256" key="2">
    <source>
        <dbReference type="ARBA" id="ARBA00022741"/>
    </source>
</evidence>
<dbReference type="InterPro" id="IPR027417">
    <property type="entry name" value="P-loop_NTPase"/>
</dbReference>
<dbReference type="PROSITE" id="PS00211">
    <property type="entry name" value="ABC_TRANSPORTER_1"/>
    <property type="match status" value="1"/>
</dbReference>
<dbReference type="InterPro" id="IPR051782">
    <property type="entry name" value="ABC_Transporter_VariousFunc"/>
</dbReference>
<keyword evidence="3 5" id="KW-0067">ATP-binding</keyword>
<keyword evidence="1" id="KW-0813">Transport</keyword>
<dbReference type="PANTHER" id="PTHR42939">
    <property type="entry name" value="ABC TRANSPORTER ATP-BINDING PROTEIN ALBC-RELATED"/>
    <property type="match status" value="1"/>
</dbReference>
<dbReference type="Gene3D" id="3.40.50.300">
    <property type="entry name" value="P-loop containing nucleotide triphosphate hydrolases"/>
    <property type="match status" value="1"/>
</dbReference>
<protein>
    <submittedName>
        <fullName evidence="5">ABC-2 type transport system ATP-binding protein</fullName>
    </submittedName>
</protein>
<name>A0A2W7MF13_9BACI</name>
<dbReference type="EMBL" id="QKZI01000004">
    <property type="protein sequence ID" value="PZX04498.1"/>
    <property type="molecule type" value="Genomic_DNA"/>
</dbReference>
<dbReference type="GO" id="GO:0005524">
    <property type="term" value="F:ATP binding"/>
    <property type="evidence" value="ECO:0007669"/>
    <property type="project" value="UniProtKB-KW"/>
</dbReference>